<dbReference type="GO" id="GO:0016746">
    <property type="term" value="F:acyltransferase activity"/>
    <property type="evidence" value="ECO:0007669"/>
    <property type="project" value="UniProtKB-KW"/>
</dbReference>
<dbReference type="Gene3D" id="3.40.47.10">
    <property type="match status" value="2"/>
</dbReference>
<dbReference type="Proteomes" id="UP000306378">
    <property type="component" value="Unassembled WGS sequence"/>
</dbReference>
<accession>A0A5R8NBW3</accession>
<dbReference type="PANTHER" id="PTHR34069:SF2">
    <property type="entry name" value="BETA-KETOACYL-[ACYL-CARRIER-PROTEIN] SYNTHASE III"/>
    <property type="match status" value="1"/>
</dbReference>
<evidence type="ECO:0000313" key="1">
    <source>
        <dbReference type="EMBL" id="TLF73158.1"/>
    </source>
</evidence>
<dbReference type="EMBL" id="VBUT01000013">
    <property type="protein sequence ID" value="TLF73158.1"/>
    <property type="molecule type" value="Genomic_DNA"/>
</dbReference>
<comment type="caution">
    <text evidence="1">The sequence shown here is derived from an EMBL/GenBank/DDBJ whole genome shotgun (WGS) entry which is preliminary data.</text>
</comment>
<dbReference type="RefSeq" id="WP_138452286.1">
    <property type="nucleotide sequence ID" value="NZ_VBUT01000013.1"/>
</dbReference>
<dbReference type="GO" id="GO:0044550">
    <property type="term" value="P:secondary metabolite biosynthetic process"/>
    <property type="evidence" value="ECO:0007669"/>
    <property type="project" value="TreeGrafter"/>
</dbReference>
<dbReference type="AlphaFoldDB" id="A0A5R8NBW3"/>
<dbReference type="SUPFAM" id="SSF53901">
    <property type="entry name" value="Thiolase-like"/>
    <property type="match status" value="2"/>
</dbReference>
<dbReference type="InterPro" id="IPR016039">
    <property type="entry name" value="Thiolase-like"/>
</dbReference>
<gene>
    <name evidence="1" type="ORF">FEK34_26795</name>
</gene>
<reference evidence="1 2" key="1">
    <citation type="submission" date="2019-05" db="EMBL/GenBank/DDBJ databases">
        <title>Genomes sequences of two Nocardia cyriacigeorgica environmental isolates, type strains Nocardia asteroides ATCC 19247 and Nocardia cyriacigeorgica DSM 44484.</title>
        <authorList>
            <person name="Vautrin F."/>
            <person name="Bergeron E."/>
            <person name="Dubost A."/>
            <person name="Abrouk D."/>
            <person name="Rodriguez Nava V."/>
            <person name="Pujic P."/>
        </authorList>
    </citation>
    <scope>NUCLEOTIDE SEQUENCE [LARGE SCALE GENOMIC DNA]</scope>
    <source>
        <strain evidence="1 2">EML 446</strain>
    </source>
</reference>
<proteinExistence type="predicted"/>
<protein>
    <submittedName>
        <fullName evidence="1">Uncharacterized protein</fullName>
    </submittedName>
</protein>
<dbReference type="PANTHER" id="PTHR34069">
    <property type="entry name" value="3-OXOACYL-[ACYL-CARRIER-PROTEIN] SYNTHASE 3"/>
    <property type="match status" value="1"/>
</dbReference>
<evidence type="ECO:0000313" key="2">
    <source>
        <dbReference type="Proteomes" id="UP000306378"/>
    </source>
</evidence>
<organism evidence="1 2">
    <name type="scientific">Nocardia cyriacigeorgica</name>
    <dbReference type="NCBI Taxonomy" id="135487"/>
    <lineage>
        <taxon>Bacteria</taxon>
        <taxon>Bacillati</taxon>
        <taxon>Actinomycetota</taxon>
        <taxon>Actinomycetes</taxon>
        <taxon>Mycobacteriales</taxon>
        <taxon>Nocardiaceae</taxon>
        <taxon>Nocardia</taxon>
    </lineage>
</organism>
<sequence length="307" mass="31253">MGVRITATAVSRAEDTRSVVEHSGRAARNCLERAGVRPDQIGVLINAGIFRDSNTVEPAVSALIQKAAGIGLEYGAHDPRTFSFDLMNGAVGVLDAVRVGTAILETGSASHVLIVSGDTHPSLTRTAATEDFPYASSGAALLLESTDGTEGFGRVHSLAGTGGPGIEAYVDTATMGTEGRNLMTVVREPDIEQRLLALATEAALAALADAGHADLSGTALIASTPSADFPARLAESLGIAVDSVLLPDLTDGDPHTAALTHAYDRAAAGESLDRHTHILFVAAGAGPSAAAVLYRLPDRAATAGAAA</sequence>
<name>A0A5R8NBW3_9NOCA</name>